<comment type="caution">
    <text evidence="1">The sequence shown here is derived from an EMBL/GenBank/DDBJ whole genome shotgun (WGS) entry which is preliminary data.</text>
</comment>
<organism evidence="1 2">
    <name type="scientific">Ganoderma sinense ZZ0214-1</name>
    <dbReference type="NCBI Taxonomy" id="1077348"/>
    <lineage>
        <taxon>Eukaryota</taxon>
        <taxon>Fungi</taxon>
        <taxon>Dikarya</taxon>
        <taxon>Basidiomycota</taxon>
        <taxon>Agaricomycotina</taxon>
        <taxon>Agaricomycetes</taxon>
        <taxon>Polyporales</taxon>
        <taxon>Polyporaceae</taxon>
        <taxon>Ganoderma</taxon>
    </lineage>
</organism>
<protein>
    <recommendedName>
        <fullName evidence="3">Geranylgeranyl pyrophosphate synthetase</fullName>
    </recommendedName>
</protein>
<dbReference type="PANTHER" id="PTHR35179:SF2">
    <property type="entry name" value="START DOMAIN-CONTAINING PROTEIN"/>
    <property type="match status" value="1"/>
</dbReference>
<sequence length="464" mass="51343">MRAKSTYRGHGKGAGRVYPVPELNTVTQSTANTEPDLLPDADVTEGLLSEPLQCFALRSIPGGTEHSSVQVKNFRYLGSYNWLDAPHPTILVPGSPDIWRDRPVPFRVPFDEGLQIFDPNGYHMGSSSSSPLLPLFRAVDVVAEDNADTSMDWPSIDIVADRGSLRKLLRWIKHEDSQRLQVSEPSSTTQAGSYPSAKLQDFRIDLQLGGAKTVLMQRWDTRTCQYVTPPNFGCRVNFEKATLTPAPGCELSSDHYRIIQYELEGLQMVVRFEVDACIAPPSTASDSESANDLSDALAGLSLACQTLPPPGPGATVSTSPDNLDSIVKVIHGGTQVPQSSIIEISTRSVKGAHRHNWEETYTQLFLSQTPLHYLAVHERGQFRTITTRPLNMPEFQRIAARDSVQRNFKQLICLLREIQALVTKHGRRGHLSLVCRDGRLEVFERGDGNDIGCLPDSELARFGL</sequence>
<dbReference type="OrthoDB" id="420564at2759"/>
<dbReference type="STRING" id="1077348.A0A2G8SMH4"/>
<dbReference type="AlphaFoldDB" id="A0A2G8SMH4"/>
<keyword evidence="2" id="KW-1185">Reference proteome</keyword>
<dbReference type="EMBL" id="AYKW01000004">
    <property type="protein sequence ID" value="PIL34961.1"/>
    <property type="molecule type" value="Genomic_DNA"/>
</dbReference>
<reference evidence="1 2" key="1">
    <citation type="journal article" date="2015" name="Sci. Rep.">
        <title>Chromosome-level genome map provides insights into diverse defense mechanisms in the medicinal fungus Ganoderma sinense.</title>
        <authorList>
            <person name="Zhu Y."/>
            <person name="Xu J."/>
            <person name="Sun C."/>
            <person name="Zhou S."/>
            <person name="Xu H."/>
            <person name="Nelson D.R."/>
            <person name="Qian J."/>
            <person name="Song J."/>
            <person name="Luo H."/>
            <person name="Xiang L."/>
            <person name="Li Y."/>
            <person name="Xu Z."/>
            <person name="Ji A."/>
            <person name="Wang L."/>
            <person name="Lu S."/>
            <person name="Hayward A."/>
            <person name="Sun W."/>
            <person name="Li X."/>
            <person name="Schwartz D.C."/>
            <person name="Wang Y."/>
            <person name="Chen S."/>
        </authorList>
    </citation>
    <scope>NUCLEOTIDE SEQUENCE [LARGE SCALE GENOMIC DNA]</scope>
    <source>
        <strain evidence="1 2">ZZ0214-1</strain>
    </source>
</reference>
<name>A0A2G8SMH4_9APHY</name>
<gene>
    <name evidence="1" type="ORF">GSI_02748</name>
</gene>
<dbReference type="PANTHER" id="PTHR35179">
    <property type="entry name" value="PROTEIN CBG02620"/>
    <property type="match status" value="1"/>
</dbReference>
<accession>A0A2G8SMH4</accession>
<evidence type="ECO:0008006" key="3">
    <source>
        <dbReference type="Google" id="ProtNLM"/>
    </source>
</evidence>
<dbReference type="Proteomes" id="UP000230002">
    <property type="component" value="Unassembled WGS sequence"/>
</dbReference>
<evidence type="ECO:0000313" key="1">
    <source>
        <dbReference type="EMBL" id="PIL34961.1"/>
    </source>
</evidence>
<proteinExistence type="predicted"/>
<evidence type="ECO:0000313" key="2">
    <source>
        <dbReference type="Proteomes" id="UP000230002"/>
    </source>
</evidence>